<dbReference type="InterPro" id="IPR010071">
    <property type="entry name" value="AA_adenyl_dom"/>
</dbReference>
<keyword evidence="6" id="KW-0597">Phosphoprotein</keyword>
<dbReference type="SUPFAM" id="SSF47336">
    <property type="entry name" value="ACP-like"/>
    <property type="match status" value="3"/>
</dbReference>
<dbReference type="InterPro" id="IPR000873">
    <property type="entry name" value="AMP-dep_synth/lig_dom"/>
</dbReference>
<comment type="caution">
    <text evidence="10">The sequence shown here is derived from an EMBL/GenBank/DDBJ whole genome shotgun (WGS) entry which is preliminary data.</text>
</comment>
<dbReference type="CDD" id="cd19535">
    <property type="entry name" value="Cyc_NRPS"/>
    <property type="match status" value="2"/>
</dbReference>
<dbReference type="FunFam" id="1.10.1200.10:FF:000016">
    <property type="entry name" value="Non-ribosomal peptide synthase"/>
    <property type="match status" value="1"/>
</dbReference>
<dbReference type="Pfam" id="PF00668">
    <property type="entry name" value="Condensation"/>
    <property type="match status" value="2"/>
</dbReference>
<dbReference type="FunFam" id="3.30.559.30:FF:000006">
    <property type="entry name" value="Yersiniabactin polyketide/non-ribosomal peptide synthetase"/>
    <property type="match status" value="2"/>
</dbReference>
<comment type="pathway">
    <text evidence="2">Siderophore biosynthesis; mycobactin biosynthesis.</text>
</comment>
<dbReference type="Gene3D" id="3.40.50.150">
    <property type="entry name" value="Vaccinia Virus protein VP39"/>
    <property type="match status" value="1"/>
</dbReference>
<evidence type="ECO:0000256" key="8">
    <source>
        <dbReference type="ARBA" id="ARBA00033440"/>
    </source>
</evidence>
<dbReference type="GO" id="GO:0043041">
    <property type="term" value="P:amino acid activation for nonribosomal peptide biosynthetic process"/>
    <property type="evidence" value="ECO:0007669"/>
    <property type="project" value="TreeGrafter"/>
</dbReference>
<evidence type="ECO:0000259" key="9">
    <source>
        <dbReference type="PROSITE" id="PS50075"/>
    </source>
</evidence>
<dbReference type="InterPro" id="IPR036736">
    <property type="entry name" value="ACP-like_sf"/>
</dbReference>
<dbReference type="InterPro" id="IPR042099">
    <property type="entry name" value="ANL_N_sf"/>
</dbReference>
<dbReference type="GO" id="GO:0031177">
    <property type="term" value="F:phosphopantetheine binding"/>
    <property type="evidence" value="ECO:0007669"/>
    <property type="project" value="InterPro"/>
</dbReference>
<evidence type="ECO:0000256" key="6">
    <source>
        <dbReference type="ARBA" id="ARBA00022553"/>
    </source>
</evidence>
<organism evidence="10 11">
    <name type="scientific">Saccharopolyspora phatthalungensis</name>
    <dbReference type="NCBI Taxonomy" id="664693"/>
    <lineage>
        <taxon>Bacteria</taxon>
        <taxon>Bacillati</taxon>
        <taxon>Actinomycetota</taxon>
        <taxon>Actinomycetes</taxon>
        <taxon>Pseudonocardiales</taxon>
        <taxon>Pseudonocardiaceae</taxon>
        <taxon>Saccharopolyspora</taxon>
    </lineage>
</organism>
<dbReference type="Gene3D" id="3.40.50.12780">
    <property type="entry name" value="N-terminal domain of ligase-like"/>
    <property type="match status" value="2"/>
</dbReference>
<dbReference type="Gene3D" id="3.30.300.30">
    <property type="match status" value="4"/>
</dbReference>
<keyword evidence="11" id="KW-1185">Reference proteome</keyword>
<comment type="cofactor">
    <cofactor evidence="1">
        <name>pantetheine 4'-phosphate</name>
        <dbReference type="ChEBI" id="CHEBI:47942"/>
    </cofactor>
</comment>
<dbReference type="Pfam" id="PF00550">
    <property type="entry name" value="PP-binding"/>
    <property type="match status" value="3"/>
</dbReference>
<feature type="domain" description="Carrier" evidence="9">
    <location>
        <begin position="1103"/>
        <end position="1178"/>
    </location>
</feature>
<feature type="domain" description="Carrier" evidence="9">
    <location>
        <begin position="1"/>
        <end position="73"/>
    </location>
</feature>
<dbReference type="SUPFAM" id="SSF56801">
    <property type="entry name" value="Acetyl-CoA synthetase-like"/>
    <property type="match status" value="2"/>
</dbReference>
<dbReference type="InterPro" id="IPR029063">
    <property type="entry name" value="SAM-dependent_MTases_sf"/>
</dbReference>
<evidence type="ECO:0000313" key="11">
    <source>
        <dbReference type="Proteomes" id="UP000584374"/>
    </source>
</evidence>
<dbReference type="EMBL" id="JACHIW010000002">
    <property type="protein sequence ID" value="MBB5158990.1"/>
    <property type="molecule type" value="Genomic_DNA"/>
</dbReference>
<dbReference type="Proteomes" id="UP000584374">
    <property type="component" value="Unassembled WGS sequence"/>
</dbReference>
<name>A0A840QGA8_9PSEU</name>
<dbReference type="InterPro" id="IPR009081">
    <property type="entry name" value="PP-bd_ACP"/>
</dbReference>
<comment type="similarity">
    <text evidence="3">Belongs to the ATP-dependent AMP-binding enzyme family. MbtB subfamily.</text>
</comment>
<dbReference type="GO" id="GO:0016874">
    <property type="term" value="F:ligase activity"/>
    <property type="evidence" value="ECO:0007669"/>
    <property type="project" value="UniProtKB-KW"/>
</dbReference>
<dbReference type="PANTHER" id="PTHR45527">
    <property type="entry name" value="NONRIBOSOMAL PEPTIDE SYNTHETASE"/>
    <property type="match status" value="1"/>
</dbReference>
<dbReference type="InterPro" id="IPR045851">
    <property type="entry name" value="AMP-bd_C_sf"/>
</dbReference>
<dbReference type="PROSITE" id="PS00012">
    <property type="entry name" value="PHOSPHOPANTETHEINE"/>
    <property type="match status" value="2"/>
</dbReference>
<dbReference type="RefSeq" id="WP_184731131.1">
    <property type="nucleotide sequence ID" value="NZ_JACHIW010000002.1"/>
</dbReference>
<dbReference type="InterPro" id="IPR020806">
    <property type="entry name" value="PKS_PP-bd"/>
</dbReference>
<dbReference type="InterPro" id="IPR023213">
    <property type="entry name" value="CAT-like_dom_sf"/>
</dbReference>
<dbReference type="InterPro" id="IPR006162">
    <property type="entry name" value="Ppantetheine_attach_site"/>
</dbReference>
<evidence type="ECO:0000256" key="1">
    <source>
        <dbReference type="ARBA" id="ARBA00001957"/>
    </source>
</evidence>
<dbReference type="SUPFAM" id="SSF52777">
    <property type="entry name" value="CoA-dependent acyltransferases"/>
    <property type="match status" value="4"/>
</dbReference>
<evidence type="ECO:0000313" key="10">
    <source>
        <dbReference type="EMBL" id="MBB5158990.1"/>
    </source>
</evidence>
<dbReference type="SMART" id="SM00823">
    <property type="entry name" value="PKS_PP"/>
    <property type="match status" value="3"/>
</dbReference>
<dbReference type="FunFam" id="3.30.559.10:FF:000023">
    <property type="entry name" value="Non-ribosomal peptide synthetase"/>
    <property type="match status" value="1"/>
</dbReference>
<dbReference type="Pfam" id="PF00501">
    <property type="entry name" value="AMP-binding"/>
    <property type="match status" value="2"/>
</dbReference>
<keyword evidence="7" id="KW-0436">Ligase</keyword>
<dbReference type="PANTHER" id="PTHR45527:SF10">
    <property type="entry name" value="PYOCHELIN SYNTHASE PCHF"/>
    <property type="match status" value="1"/>
</dbReference>
<dbReference type="Gene3D" id="3.40.50.1820">
    <property type="entry name" value="alpha/beta hydrolase"/>
    <property type="match status" value="1"/>
</dbReference>
<evidence type="ECO:0000256" key="5">
    <source>
        <dbReference type="ARBA" id="ARBA00022450"/>
    </source>
</evidence>
<dbReference type="Gene3D" id="3.30.559.30">
    <property type="entry name" value="Nonribosomal peptide synthetase, condensation domain"/>
    <property type="match status" value="2"/>
</dbReference>
<evidence type="ECO:0000256" key="3">
    <source>
        <dbReference type="ARBA" id="ARBA00007380"/>
    </source>
</evidence>
<feature type="domain" description="Carrier" evidence="9">
    <location>
        <begin position="2382"/>
        <end position="2457"/>
    </location>
</feature>
<protein>
    <recommendedName>
        <fullName evidence="4">Phenyloxazoline synthase MbtB</fullName>
    </recommendedName>
    <alternativeName>
        <fullName evidence="8">Mycobactin synthetase protein B</fullName>
    </alternativeName>
</protein>
<dbReference type="GO" id="GO:0000036">
    <property type="term" value="F:acyl carrier activity"/>
    <property type="evidence" value="ECO:0007669"/>
    <property type="project" value="TreeGrafter"/>
</dbReference>
<evidence type="ECO:0000256" key="7">
    <source>
        <dbReference type="ARBA" id="ARBA00022598"/>
    </source>
</evidence>
<dbReference type="PROSITE" id="PS00455">
    <property type="entry name" value="AMP_BINDING"/>
    <property type="match status" value="2"/>
</dbReference>
<gene>
    <name evidence="10" type="ORF">BJ970_006589</name>
</gene>
<proteinExistence type="inferred from homology"/>
<dbReference type="InterPro" id="IPR001242">
    <property type="entry name" value="Condensation_dom"/>
</dbReference>
<sequence length="2469" mass="266559">MTQLDLRAAVASLLRVPADTLDERADLIAAGMDSIAMMRVAGKLKRAGVMASFADLAERPTLAAWRELAERTHTIETAAQIVDDSADFDLDPLQHALWIGRHEGQELGGVAAHFYTEFDGGPIEPSRLEHAVRALFARHGMTRVVIDGAGRQRIAEHTPWPGLRLHDLRGLDPEQSGRRLAALRSELSERVMDIEAGEVFDVQLSLVDDTSTRVHVNVDMVAADAMSLRILVADLARLLHAPDEPLPGIDYSYPRYLADRARFRADAVQRDRDWWRERLADLPGPPALPVIPTAAAETATARRREHWLDPAASARLRDKAHRAGLTPAVVLATAFAEVVGAWSAERDFLLNVPVFGREPLHDDVDQLVGAFSSSVLLGVRTGVDEPFTEVARRVQRELREAAGHAAFAGVEVLRELTKANQGKQVLAPVVFSSTLEFGELFGPLVRENLGRPVWMISQGPQVWLDAQVAEHDGGLLLSWDARELAFAPGVLDAMFGAFTALVDRLVGDGAGWDAPVGGLLPAGQRAVRDEVNSTRGADPGKPLHERFFALAEAEPDRIALVWGVDGSMTYGELSRRARQVTAMVRSDGVRPGDAVGITLPKGPDQVIAVLGVLGAGACYVPSGVDVPAARRARVFESAGARVVLADDTIAKAAAHEPATELAEVGGEDLMYVIFTSGSTGAPKGVEVPHRAVANTVEAVNDHFGVTPDDRTIALSALDFDLSAYDLFAFLAFGGSVVLLDEDQRRDAHAWAELIRRWDVSVVSCVPALLDMLLVAARTTGLGEALWLVMLGGDWVTVDLPARLRELRSRCRFAGLGGMTEAAIHATVFEVDEVDPAWRAVPYGTPLRNTLCRLVDARGHDCPDWVPGELWVSGTGLALGYRGDPGRTAEKFVEFDGSRWYRTGDLGRYRPDGTIEFLGRADHQVKIRGHRIELGEIEATLASLPGVAQAVAVVTGDRRIVAAFTAEQPPAELIDSFLSHLLDQVPHAEVPWRGRVSGAAPWATTRWRMAAAGHGVLAHRLAESTDELVAALQRGEDPHDSLPLELDVDAARAALAERLPSVMVPDRIVALPALPITKNGKIDRKAIERTVAGSSTVDISNLTPPAGPVEEVVAAAWSELLGVPITGREQDFFRLGGDSLLATRLVSRLTAAGLTGVALTKLITNPVLADFAATLSFDRQAAPESTVVAAPEHRFDPFGPTDVQRAYWIGRGEGFTLGGVGSHFYREFEIIDLDVARLEAAVNTVVARHDMLRAVFDSNGDQRVLPEVPPFRLSFVDDPRERWSHHVFDPATWPLFSITASRRGDRTILAVGTDNLVFDALSVLTFYAEISALYADPHAQLPAVGITFRDYLLAPAPDTARAERYWAGVLDQLPPAPRLPLAVDPAEVTAARFTRRSARVDRDRWQVISGRAREHGLTPSAVLLTAFAEVLGRWSARADLTLNVTLFDRREAHPDIHDVIGDFTSLVLVDHHPEAGEAWLAGVRRLQRRLWDALEHREMSAVRVLRELAKNTGTAEATMPVVFTSALGLPARDTGLLSEPVYGISQTPQVWLDHQVSDVDGGVELVWDAVEDLFPTGLLDAMFDAYLCLLDWLATGDWTASAPDLLPSGQKRVRELVNATDDALPDVTLHEGFFRLAAEAPDRPALWYGDDGVLTRGELADRALRIAAALDIQFGDPVAVSLPKGPDQIAAVLGVLAAGGAYVPVGTDQPAARQERIHRRAGVREVVTEEFVRAAKELPPATPVPGDPDRLAYVIFTSGSTGEPKGVEITHRAAMNTIANVTERFEIGPDDRVLAVSALDFDLSVYDVFGLLSAGGALVLVEEDARRDARRWLELVRRQGVTVWNTVPALLDMLLTVGAGSTEPLPLRVSLVSGDWVGLDLPARLAAQAPECRFAALGGATEASIWSNVFDVERIDPAWRSIPYGFPLRNQRFRVVDRLGRDCPDWVEGELWIGGAGLARGYRGDPEASAARFTDGWYRTGDLGRYWPDGTLEFLGRTDHQVKLRGYRIEFGEVEAALRDAEGVGRAVAAVVDGTLVAAVTAEALPPSAVVDGTEPDAREAAAFAAAIRGQAGAVAPLLRELLNGEITAEHEPTARLWRDWLARTGETPAAEDPAVRRAHELIARYRDILAGRTPAAVLLDEPLLAPAAVVTAHAGAALAPVADRIAKLSDELGRPVEVAEWGAAAGLADTLGERVRCTALDSPLDVVPAELRHRFDVVLANAVLHRYPDVTHGIAVARTLARPGGLIVAVEPAELAPIGLITAALLEHGFSGLDPARRAAGSPMLPARRWAELFAATGFTDVTYQAAGAEGLAVVHGTIPDGMPVLDGERLRSHARTRVPEHMVPERVETLPWLPLSANGKVDRTAVTRLLAAEAAPESGEPPRDEVEQMIAALWSELLGVPVTGREQSFFALGGDSLLATRFLQRVEQAHGVVLPLRRLFAGPTVARTAALFTEVGGAGMGDIEEGEL</sequence>
<dbReference type="InterPro" id="IPR020845">
    <property type="entry name" value="AMP-binding_CS"/>
</dbReference>
<dbReference type="GO" id="GO:0044550">
    <property type="term" value="P:secondary metabolite biosynthetic process"/>
    <property type="evidence" value="ECO:0007669"/>
    <property type="project" value="TreeGrafter"/>
</dbReference>
<reference evidence="10 11" key="1">
    <citation type="submission" date="2020-08" db="EMBL/GenBank/DDBJ databases">
        <title>Sequencing the genomes of 1000 actinobacteria strains.</title>
        <authorList>
            <person name="Klenk H.-P."/>
        </authorList>
    </citation>
    <scope>NUCLEOTIDE SEQUENCE [LARGE SCALE GENOMIC DNA]</scope>
    <source>
        <strain evidence="10 11">DSM 45584</strain>
    </source>
</reference>
<keyword evidence="5" id="KW-0596">Phosphopantetheine</keyword>
<evidence type="ECO:0000256" key="2">
    <source>
        <dbReference type="ARBA" id="ARBA00005102"/>
    </source>
</evidence>
<dbReference type="InterPro" id="IPR057737">
    <property type="entry name" value="Condensation_MtbB-like"/>
</dbReference>
<dbReference type="GO" id="GO:0005737">
    <property type="term" value="C:cytoplasm"/>
    <property type="evidence" value="ECO:0007669"/>
    <property type="project" value="TreeGrafter"/>
</dbReference>
<dbReference type="InterPro" id="IPR029058">
    <property type="entry name" value="AB_hydrolase_fold"/>
</dbReference>
<dbReference type="NCBIfam" id="TIGR01733">
    <property type="entry name" value="AA-adenyl-dom"/>
    <property type="match status" value="2"/>
</dbReference>
<accession>A0A840QGA8</accession>
<evidence type="ECO:0000256" key="4">
    <source>
        <dbReference type="ARBA" id="ARBA00016743"/>
    </source>
</evidence>
<dbReference type="SUPFAM" id="SSF53335">
    <property type="entry name" value="S-adenosyl-L-methionine-dependent methyltransferases"/>
    <property type="match status" value="1"/>
</dbReference>
<dbReference type="Gene3D" id="1.10.1200.10">
    <property type="entry name" value="ACP-like"/>
    <property type="match status" value="2"/>
</dbReference>
<dbReference type="Gene3D" id="3.30.559.10">
    <property type="entry name" value="Chloramphenicol acetyltransferase-like domain"/>
    <property type="match status" value="2"/>
</dbReference>
<dbReference type="PROSITE" id="PS50075">
    <property type="entry name" value="CARRIER"/>
    <property type="match status" value="3"/>
</dbReference>